<feature type="compositionally biased region" description="Low complexity" evidence="1">
    <location>
        <begin position="138"/>
        <end position="151"/>
    </location>
</feature>
<feature type="compositionally biased region" description="Basic and acidic residues" evidence="1">
    <location>
        <begin position="117"/>
        <end position="135"/>
    </location>
</feature>
<proteinExistence type="predicted"/>
<accession>A0A2G8S5K1</accession>
<reference evidence="2 3" key="1">
    <citation type="journal article" date="2015" name="Sci. Rep.">
        <title>Chromosome-level genome map provides insights into diverse defense mechanisms in the medicinal fungus Ganoderma sinense.</title>
        <authorList>
            <person name="Zhu Y."/>
            <person name="Xu J."/>
            <person name="Sun C."/>
            <person name="Zhou S."/>
            <person name="Xu H."/>
            <person name="Nelson D.R."/>
            <person name="Qian J."/>
            <person name="Song J."/>
            <person name="Luo H."/>
            <person name="Xiang L."/>
            <person name="Li Y."/>
            <person name="Xu Z."/>
            <person name="Ji A."/>
            <person name="Wang L."/>
            <person name="Lu S."/>
            <person name="Hayward A."/>
            <person name="Sun W."/>
            <person name="Li X."/>
            <person name="Schwartz D.C."/>
            <person name="Wang Y."/>
            <person name="Chen S."/>
        </authorList>
    </citation>
    <scope>NUCLEOTIDE SEQUENCE [LARGE SCALE GENOMIC DNA]</scope>
    <source>
        <strain evidence="2 3">ZZ0214-1</strain>
    </source>
</reference>
<evidence type="ECO:0000313" key="2">
    <source>
        <dbReference type="EMBL" id="PIL29043.1"/>
    </source>
</evidence>
<gene>
    <name evidence="2" type="ORF">GSI_09091</name>
</gene>
<evidence type="ECO:0000256" key="1">
    <source>
        <dbReference type="SAM" id="MobiDB-lite"/>
    </source>
</evidence>
<protein>
    <submittedName>
        <fullName evidence="2">Uncharacterized protein</fullName>
    </submittedName>
</protein>
<keyword evidence="3" id="KW-1185">Reference proteome</keyword>
<feature type="region of interest" description="Disordered" evidence="1">
    <location>
        <begin position="87"/>
        <end position="273"/>
    </location>
</feature>
<dbReference type="Proteomes" id="UP000230002">
    <property type="component" value="Unassembled WGS sequence"/>
</dbReference>
<name>A0A2G8S5K1_9APHY</name>
<feature type="compositionally biased region" description="Acidic residues" evidence="1">
    <location>
        <begin position="210"/>
        <end position="227"/>
    </location>
</feature>
<evidence type="ECO:0000313" key="3">
    <source>
        <dbReference type="Proteomes" id="UP000230002"/>
    </source>
</evidence>
<dbReference type="EMBL" id="AYKW01000023">
    <property type="protein sequence ID" value="PIL29043.1"/>
    <property type="molecule type" value="Genomic_DNA"/>
</dbReference>
<dbReference type="AlphaFoldDB" id="A0A2G8S5K1"/>
<dbReference type="OrthoDB" id="3269227at2759"/>
<feature type="region of interest" description="Disordered" evidence="1">
    <location>
        <begin position="40"/>
        <end position="66"/>
    </location>
</feature>
<sequence>MTHVIAMQGKTNKNKAWFRLLKRHVATRAPAFAISSPSFCLPRSRSSALPTSPPTQSPRPRICHPFLSPPQVKSMYKLIRRISSGIFPRPDRPWSEDATSTAPQIGRKRRLSTPEPDGEHEREHTPASKKFRAESEADATPAPATPVPATETETEEVKEVTEGVKEVELEEKPSAPEGMKEKDEEEASSETQEAAAVPLPDSPQLKATETEDADADGEADTDADAQGEVDAKATAEVPSATESKEKAEKPLAPTVVTDDEVPGLTLASKSPMKKMERMQAAVLTAQA</sequence>
<feature type="compositionally biased region" description="Basic and acidic residues" evidence="1">
    <location>
        <begin position="155"/>
        <end position="182"/>
    </location>
</feature>
<organism evidence="2 3">
    <name type="scientific">Ganoderma sinense ZZ0214-1</name>
    <dbReference type="NCBI Taxonomy" id="1077348"/>
    <lineage>
        <taxon>Eukaryota</taxon>
        <taxon>Fungi</taxon>
        <taxon>Dikarya</taxon>
        <taxon>Basidiomycota</taxon>
        <taxon>Agaricomycotina</taxon>
        <taxon>Agaricomycetes</taxon>
        <taxon>Polyporales</taxon>
        <taxon>Polyporaceae</taxon>
        <taxon>Ganoderma</taxon>
    </lineage>
</organism>
<dbReference type="STRING" id="1077348.A0A2G8S5K1"/>
<comment type="caution">
    <text evidence="2">The sequence shown here is derived from an EMBL/GenBank/DDBJ whole genome shotgun (WGS) entry which is preliminary data.</text>
</comment>